<keyword evidence="1" id="KW-0472">Membrane</keyword>
<evidence type="ECO:0000256" key="1">
    <source>
        <dbReference type="SAM" id="Phobius"/>
    </source>
</evidence>
<feature type="transmembrane region" description="Helical" evidence="1">
    <location>
        <begin position="170"/>
        <end position="191"/>
    </location>
</feature>
<organism evidence="2 3">
    <name type="scientific">Candidatus Scatomorpha pullistercoris</name>
    <dbReference type="NCBI Taxonomy" id="2840929"/>
    <lineage>
        <taxon>Bacteria</taxon>
        <taxon>Bacillati</taxon>
        <taxon>Bacillota</taxon>
        <taxon>Clostridia</taxon>
        <taxon>Eubacteriales</taxon>
        <taxon>Candidatus Scatomorpha</taxon>
    </lineage>
</organism>
<dbReference type="Proteomes" id="UP000886876">
    <property type="component" value="Unassembled WGS sequence"/>
</dbReference>
<comment type="caution">
    <text evidence="2">The sequence shown here is derived from an EMBL/GenBank/DDBJ whole genome shotgun (WGS) entry which is preliminary data.</text>
</comment>
<dbReference type="SUPFAM" id="SSF158560">
    <property type="entry name" value="BH3980-like"/>
    <property type="match status" value="1"/>
</dbReference>
<reference evidence="2" key="2">
    <citation type="journal article" date="2021" name="PeerJ">
        <title>Extensive microbial diversity within the chicken gut microbiome revealed by metagenomics and culture.</title>
        <authorList>
            <person name="Gilroy R."/>
            <person name="Ravi A."/>
            <person name="Getino M."/>
            <person name="Pursley I."/>
            <person name="Horton D.L."/>
            <person name="Alikhan N.F."/>
            <person name="Baker D."/>
            <person name="Gharbi K."/>
            <person name="Hall N."/>
            <person name="Watson M."/>
            <person name="Adriaenssens E.M."/>
            <person name="Foster-Nyarko E."/>
            <person name="Jarju S."/>
            <person name="Secka A."/>
            <person name="Antonio M."/>
            <person name="Oren A."/>
            <person name="Chaudhuri R.R."/>
            <person name="La Ragione R."/>
            <person name="Hildebrand F."/>
            <person name="Pallen M.J."/>
        </authorList>
    </citation>
    <scope>NUCLEOTIDE SEQUENCE</scope>
    <source>
        <strain evidence="2">ChiHecec3B27-6122</strain>
    </source>
</reference>
<feature type="transmembrane region" description="Helical" evidence="1">
    <location>
        <begin position="197"/>
        <end position="217"/>
    </location>
</feature>
<dbReference type="EMBL" id="DVJS01000041">
    <property type="protein sequence ID" value="HIS96703.1"/>
    <property type="molecule type" value="Genomic_DNA"/>
</dbReference>
<sequence length="222" mass="24728">MSKRTRLLLRENNALESELSREEDREVLTDITVYLRTANISQYYQEKVRRDIWQMLVDGERRGETAREVLGEDHRAFCDSVVAELPQLSRVERVLSQLRDVLLSAVVLFAIWLAFGLLEQLIRPETMPYLTVTAGNAVCAAIILAAAFLLVHAVSRNAFSVDKAPGKRGFAVMFALVFLLMLACMGANIFIKYALFQIHALAAAAGIAALLAVYLALEAKLD</sequence>
<name>A0A9D1K7C8_9FIRM</name>
<accession>A0A9D1K7C8</accession>
<evidence type="ECO:0008006" key="4">
    <source>
        <dbReference type="Google" id="ProtNLM"/>
    </source>
</evidence>
<evidence type="ECO:0000313" key="3">
    <source>
        <dbReference type="Proteomes" id="UP000886876"/>
    </source>
</evidence>
<protein>
    <recommendedName>
        <fullName evidence="4">DUF1129 family protein</fullName>
    </recommendedName>
</protein>
<keyword evidence="1" id="KW-0812">Transmembrane</keyword>
<evidence type="ECO:0000313" key="2">
    <source>
        <dbReference type="EMBL" id="HIS96703.1"/>
    </source>
</evidence>
<dbReference type="Gene3D" id="1.10.1900.10">
    <property type="entry name" value="c-terminal domain of poly(a) binding protein"/>
    <property type="match status" value="1"/>
</dbReference>
<proteinExistence type="predicted"/>
<feature type="transmembrane region" description="Helical" evidence="1">
    <location>
        <begin position="101"/>
        <end position="122"/>
    </location>
</feature>
<reference evidence="2" key="1">
    <citation type="submission" date="2020-10" db="EMBL/GenBank/DDBJ databases">
        <authorList>
            <person name="Gilroy R."/>
        </authorList>
    </citation>
    <scope>NUCLEOTIDE SEQUENCE</scope>
    <source>
        <strain evidence="2">ChiHecec3B27-6122</strain>
    </source>
</reference>
<feature type="transmembrane region" description="Helical" evidence="1">
    <location>
        <begin position="128"/>
        <end position="150"/>
    </location>
</feature>
<keyword evidence="1" id="KW-1133">Transmembrane helix</keyword>
<gene>
    <name evidence="2" type="ORF">IAD42_01875</name>
</gene>
<dbReference type="AlphaFoldDB" id="A0A9D1K7C8"/>